<evidence type="ECO:0000256" key="1">
    <source>
        <dbReference type="ARBA" id="ARBA00022490"/>
    </source>
</evidence>
<evidence type="ECO:0000256" key="3">
    <source>
        <dbReference type="ARBA" id="ARBA00023125"/>
    </source>
</evidence>
<reference evidence="8 9" key="1">
    <citation type="submission" date="2019-02" db="EMBL/GenBank/DDBJ databases">
        <title>Prokaryotic population dynamics and viral predation in marine succession experiment using metagenomics: the confinement effect.</title>
        <authorList>
            <person name="Haro-Moreno J.M."/>
            <person name="Rodriguez-Valera F."/>
            <person name="Lopez-Perez M."/>
        </authorList>
    </citation>
    <scope>NUCLEOTIDE SEQUENCE [LARGE SCALE GENOMIC DNA]</scope>
    <source>
        <strain evidence="8">MED-G157</strain>
    </source>
</reference>
<evidence type="ECO:0000256" key="5">
    <source>
        <dbReference type="HAMAP-Rule" id="MF_01839"/>
    </source>
</evidence>
<comment type="function">
    <text evidence="5">Required for nucleoid occlusion (NO) phenomenon, which prevents Z-ring formation and cell division over the nucleoid. Acts as a DNA-associated cell division inhibitor that binds simultaneously chromosomal DNA and FtsZ, and disrupts the assembly of FtsZ polymers. SlmA-DNA-binding sequences (SBS) are dispersed on non-Ter regions of the chromosome, preventing FtsZ polymerization at these regions.</text>
</comment>
<dbReference type="Pfam" id="PF22276">
    <property type="entry name" value="SlmA-like_C"/>
    <property type="match status" value="1"/>
</dbReference>
<dbReference type="AlphaFoldDB" id="A0A520S5E2"/>
<keyword evidence="1 5" id="KW-0963">Cytoplasm</keyword>
<dbReference type="InterPro" id="IPR054580">
    <property type="entry name" value="SlmA-like_C"/>
</dbReference>
<evidence type="ECO:0000256" key="4">
    <source>
        <dbReference type="ARBA" id="ARBA00023306"/>
    </source>
</evidence>
<evidence type="ECO:0000256" key="6">
    <source>
        <dbReference type="PROSITE-ProRule" id="PRU00335"/>
    </source>
</evidence>
<dbReference type="Proteomes" id="UP000316199">
    <property type="component" value="Unassembled WGS sequence"/>
</dbReference>
<proteinExistence type="inferred from homology"/>
<dbReference type="GO" id="GO:0010974">
    <property type="term" value="P:negative regulation of division septum assembly"/>
    <property type="evidence" value="ECO:0007669"/>
    <property type="project" value="InterPro"/>
</dbReference>
<feature type="domain" description="HTH tetR-type" evidence="7">
    <location>
        <begin position="7"/>
        <end position="67"/>
    </location>
</feature>
<evidence type="ECO:0000313" key="9">
    <source>
        <dbReference type="Proteomes" id="UP000316199"/>
    </source>
</evidence>
<comment type="similarity">
    <text evidence="5">Belongs to the nucleoid occlusion factor SlmA family.</text>
</comment>
<dbReference type="GO" id="GO:0043565">
    <property type="term" value="F:sequence-specific DNA binding"/>
    <property type="evidence" value="ECO:0007669"/>
    <property type="project" value="UniProtKB-UniRule"/>
</dbReference>
<feature type="DNA-binding region" description="H-T-H motif" evidence="6">
    <location>
        <begin position="30"/>
        <end position="49"/>
    </location>
</feature>
<protein>
    <recommendedName>
        <fullName evidence="5">Nucleoid occlusion factor SlmA</fullName>
    </recommendedName>
</protein>
<dbReference type="InterPro" id="IPR023769">
    <property type="entry name" value="NO_SlmA"/>
</dbReference>
<dbReference type="SUPFAM" id="SSF46689">
    <property type="entry name" value="Homeodomain-like"/>
    <property type="match status" value="1"/>
</dbReference>
<organism evidence="8 9">
    <name type="scientific">OM182 bacterium</name>
    <dbReference type="NCBI Taxonomy" id="2510334"/>
    <lineage>
        <taxon>Bacteria</taxon>
        <taxon>Pseudomonadati</taxon>
        <taxon>Pseudomonadota</taxon>
        <taxon>Gammaproteobacteria</taxon>
        <taxon>OMG group</taxon>
        <taxon>OM182 clade</taxon>
    </lineage>
</organism>
<accession>A0A520S5E2</accession>
<comment type="caution">
    <text evidence="8">The sequence shown here is derived from an EMBL/GenBank/DDBJ whole genome shotgun (WGS) entry which is preliminary data.</text>
</comment>
<dbReference type="EMBL" id="SHAG01000001">
    <property type="protein sequence ID" value="RZO77697.1"/>
    <property type="molecule type" value="Genomic_DNA"/>
</dbReference>
<evidence type="ECO:0000313" key="8">
    <source>
        <dbReference type="EMBL" id="RZO77697.1"/>
    </source>
</evidence>
<keyword evidence="3 5" id="KW-0238">DNA-binding</keyword>
<dbReference type="InterPro" id="IPR023772">
    <property type="entry name" value="DNA-bd_HTH_TetR-type_CS"/>
</dbReference>
<dbReference type="Gene3D" id="1.10.357.10">
    <property type="entry name" value="Tetracycline Repressor, domain 2"/>
    <property type="match status" value="1"/>
</dbReference>
<keyword evidence="4 5" id="KW-0131">Cell cycle</keyword>
<dbReference type="PROSITE" id="PS50977">
    <property type="entry name" value="HTH_TETR_2"/>
    <property type="match status" value="1"/>
</dbReference>
<comment type="subunit">
    <text evidence="5">Homodimer. Interacts with FtsZ.</text>
</comment>
<dbReference type="GO" id="GO:0043590">
    <property type="term" value="C:bacterial nucleoid"/>
    <property type="evidence" value="ECO:0007669"/>
    <property type="project" value="UniProtKB-UniRule"/>
</dbReference>
<dbReference type="PANTHER" id="PTHR43479">
    <property type="entry name" value="ACREF/ENVCD OPERON REPRESSOR-RELATED"/>
    <property type="match status" value="1"/>
</dbReference>
<sequence length="205" mass="23551">MNANQKVTRKEQILLALASMLEESPGSRVTTSGLAQKVGVSEAALYRHFPSKNKIFETLIEFIEETIFSRISIILTEETSTIARIQQIIYLLLTFSERNPGITRLLTGDPLAGESEHLRIRVNQFFDRYETQLKQVLREGEIRDGQKLNIDIQAAANLMLNCTEGKVSHFVRSNFRRLPTKNWDEQWEVIQSIIFSHRTSTMNQP</sequence>
<evidence type="ECO:0000256" key="2">
    <source>
        <dbReference type="ARBA" id="ARBA00022618"/>
    </source>
</evidence>
<dbReference type="PROSITE" id="PS01081">
    <property type="entry name" value="HTH_TETR_1"/>
    <property type="match status" value="1"/>
</dbReference>
<evidence type="ECO:0000259" key="7">
    <source>
        <dbReference type="PROSITE" id="PS50977"/>
    </source>
</evidence>
<dbReference type="InterPro" id="IPR001647">
    <property type="entry name" value="HTH_TetR"/>
</dbReference>
<keyword evidence="2 5" id="KW-0132">Cell division</keyword>
<name>A0A520S5E2_9GAMM</name>
<dbReference type="SUPFAM" id="SSF48498">
    <property type="entry name" value="Tetracyclin repressor-like, C-terminal domain"/>
    <property type="match status" value="1"/>
</dbReference>
<gene>
    <name evidence="5 8" type="primary">slmA</name>
    <name evidence="8" type="ORF">EVA68_00275</name>
</gene>
<dbReference type="Pfam" id="PF00440">
    <property type="entry name" value="TetR_N"/>
    <property type="match status" value="1"/>
</dbReference>
<dbReference type="InterPro" id="IPR050624">
    <property type="entry name" value="HTH-type_Tx_Regulator"/>
</dbReference>
<dbReference type="PANTHER" id="PTHR43479:SF11">
    <property type="entry name" value="ACREF_ENVCD OPERON REPRESSOR-RELATED"/>
    <property type="match status" value="1"/>
</dbReference>
<dbReference type="HAMAP" id="MF_01839">
    <property type="entry name" value="NO_factor_SlmA"/>
    <property type="match status" value="1"/>
</dbReference>
<dbReference type="GO" id="GO:0051301">
    <property type="term" value="P:cell division"/>
    <property type="evidence" value="ECO:0007669"/>
    <property type="project" value="UniProtKB-KW"/>
</dbReference>
<dbReference type="InterPro" id="IPR009057">
    <property type="entry name" value="Homeodomain-like_sf"/>
</dbReference>
<dbReference type="InterPro" id="IPR036271">
    <property type="entry name" value="Tet_transcr_reg_TetR-rel_C_sf"/>
</dbReference>
<comment type="subcellular location">
    <subcellularLocation>
        <location evidence="5">Cytoplasm</location>
        <location evidence="5">Nucleoid</location>
    </subcellularLocation>
</comment>
<dbReference type="NCBIfam" id="NF007015">
    <property type="entry name" value="PRK09480.1"/>
    <property type="match status" value="1"/>
</dbReference>
<dbReference type="GO" id="GO:0005737">
    <property type="term" value="C:cytoplasm"/>
    <property type="evidence" value="ECO:0007669"/>
    <property type="project" value="UniProtKB-UniRule"/>
</dbReference>